<keyword evidence="1" id="KW-0732">Signal</keyword>
<evidence type="ECO:0000256" key="1">
    <source>
        <dbReference type="SAM" id="SignalP"/>
    </source>
</evidence>
<gene>
    <name evidence="2" type="ORF">SAMN06296008_11437</name>
</gene>
<sequence length="163" mass="18366">MKKFFYVLPICLFILTGCNKNAETKIVFMCKGLLSSSHTQNNGTTLETPLKEINPTLTVSYIPVSTTNELNKKSDVWLIESDNPDFTFVTNNHRSENVVEHMSVVVDEKSIRVNSSYLTQGHDKTVKLLINRSSGEIVKEEVNFVPEYTNPQVSSYKGICEKG</sequence>
<reference evidence="2 3" key="1">
    <citation type="submission" date="2017-04" db="EMBL/GenBank/DDBJ databases">
        <authorList>
            <person name="Afonso C.L."/>
            <person name="Miller P.J."/>
            <person name="Scott M.A."/>
            <person name="Spackman E."/>
            <person name="Goraichik I."/>
            <person name="Dimitrov K.M."/>
            <person name="Suarez D.L."/>
            <person name="Swayne D.E."/>
        </authorList>
    </citation>
    <scope>NUCLEOTIDE SEQUENCE [LARGE SCALE GENOMIC DNA]</scope>
    <source>
        <strain evidence="2 3">VK13</strain>
    </source>
</reference>
<dbReference type="EMBL" id="FWXJ01000014">
    <property type="protein sequence ID" value="SMC74219.1"/>
    <property type="molecule type" value="Genomic_DNA"/>
</dbReference>
<name>A0A1W2BMR3_9BURK</name>
<dbReference type="Proteomes" id="UP000192708">
    <property type="component" value="Unassembled WGS sequence"/>
</dbReference>
<keyword evidence="3" id="KW-1185">Reference proteome</keyword>
<dbReference type="OrthoDB" id="9824150at2"/>
<organism evidence="2 3">
    <name type="scientific">Polynucleobacter kasalickyi</name>
    <dbReference type="NCBI Taxonomy" id="1938817"/>
    <lineage>
        <taxon>Bacteria</taxon>
        <taxon>Pseudomonadati</taxon>
        <taxon>Pseudomonadota</taxon>
        <taxon>Betaproteobacteria</taxon>
        <taxon>Burkholderiales</taxon>
        <taxon>Burkholderiaceae</taxon>
        <taxon>Polynucleobacter</taxon>
    </lineage>
</organism>
<feature type="chain" id="PRO_5013162127" evidence="1">
    <location>
        <begin position="23"/>
        <end position="163"/>
    </location>
</feature>
<dbReference type="PROSITE" id="PS51257">
    <property type="entry name" value="PROKAR_LIPOPROTEIN"/>
    <property type="match status" value="1"/>
</dbReference>
<dbReference type="RefSeq" id="WP_084285200.1">
    <property type="nucleotide sequence ID" value="NZ_FWXJ01000014.1"/>
</dbReference>
<feature type="signal peptide" evidence="1">
    <location>
        <begin position="1"/>
        <end position="22"/>
    </location>
</feature>
<dbReference type="AlphaFoldDB" id="A0A1W2BMR3"/>
<accession>A0A1W2BMR3</accession>
<proteinExistence type="predicted"/>
<evidence type="ECO:0000313" key="2">
    <source>
        <dbReference type="EMBL" id="SMC74219.1"/>
    </source>
</evidence>
<protein>
    <submittedName>
        <fullName evidence="2">Uncharacterized protein</fullName>
    </submittedName>
</protein>
<evidence type="ECO:0000313" key="3">
    <source>
        <dbReference type="Proteomes" id="UP000192708"/>
    </source>
</evidence>